<gene>
    <name evidence="1" type="ORF">Slati_2348200</name>
</gene>
<accession>A0AAW2WAL8</accession>
<organism evidence="1">
    <name type="scientific">Sesamum latifolium</name>
    <dbReference type="NCBI Taxonomy" id="2727402"/>
    <lineage>
        <taxon>Eukaryota</taxon>
        <taxon>Viridiplantae</taxon>
        <taxon>Streptophyta</taxon>
        <taxon>Embryophyta</taxon>
        <taxon>Tracheophyta</taxon>
        <taxon>Spermatophyta</taxon>
        <taxon>Magnoliopsida</taxon>
        <taxon>eudicotyledons</taxon>
        <taxon>Gunneridae</taxon>
        <taxon>Pentapetalae</taxon>
        <taxon>asterids</taxon>
        <taxon>lamiids</taxon>
        <taxon>Lamiales</taxon>
        <taxon>Pedaliaceae</taxon>
        <taxon>Sesamum</taxon>
    </lineage>
</organism>
<protein>
    <submittedName>
        <fullName evidence="1">Protein OSB1, mitochondrial</fullName>
    </submittedName>
</protein>
<reference evidence="1" key="2">
    <citation type="journal article" date="2024" name="Plant">
        <title>Genomic evolution and insights into agronomic trait innovations of Sesamum species.</title>
        <authorList>
            <person name="Miao H."/>
            <person name="Wang L."/>
            <person name="Qu L."/>
            <person name="Liu H."/>
            <person name="Sun Y."/>
            <person name="Le M."/>
            <person name="Wang Q."/>
            <person name="Wei S."/>
            <person name="Zheng Y."/>
            <person name="Lin W."/>
            <person name="Duan Y."/>
            <person name="Cao H."/>
            <person name="Xiong S."/>
            <person name="Wang X."/>
            <person name="Wei L."/>
            <person name="Li C."/>
            <person name="Ma Q."/>
            <person name="Ju M."/>
            <person name="Zhao R."/>
            <person name="Li G."/>
            <person name="Mu C."/>
            <person name="Tian Q."/>
            <person name="Mei H."/>
            <person name="Zhang T."/>
            <person name="Gao T."/>
            <person name="Zhang H."/>
        </authorList>
    </citation>
    <scope>NUCLEOTIDE SEQUENCE</scope>
    <source>
        <strain evidence="1">KEN1</strain>
    </source>
</reference>
<reference evidence="1" key="1">
    <citation type="submission" date="2020-06" db="EMBL/GenBank/DDBJ databases">
        <authorList>
            <person name="Li T."/>
            <person name="Hu X."/>
            <person name="Zhang T."/>
            <person name="Song X."/>
            <person name="Zhang H."/>
            <person name="Dai N."/>
            <person name="Sheng W."/>
            <person name="Hou X."/>
            <person name="Wei L."/>
        </authorList>
    </citation>
    <scope>NUCLEOTIDE SEQUENCE</scope>
    <source>
        <strain evidence="1">KEN1</strain>
        <tissue evidence="1">Leaf</tissue>
    </source>
</reference>
<sequence length="112" mass="13359">MQKRRNRLHLWQIFFANPYEWWDDRNCKLSPKAPDFKHKDTGEVLWLKDNDPPWIKRQLQLIDSRLSKRSPGERRNACCSNLEYSVAVGSGNPIWDEKTVAEFQMLVWPESN</sequence>
<proteinExistence type="predicted"/>
<dbReference type="AlphaFoldDB" id="A0AAW2WAL8"/>
<name>A0AAW2WAL8_9LAMI</name>
<dbReference type="EMBL" id="JACGWN010000008">
    <property type="protein sequence ID" value="KAL0438652.1"/>
    <property type="molecule type" value="Genomic_DNA"/>
</dbReference>
<comment type="caution">
    <text evidence="1">The sequence shown here is derived from an EMBL/GenBank/DDBJ whole genome shotgun (WGS) entry which is preliminary data.</text>
</comment>
<evidence type="ECO:0000313" key="1">
    <source>
        <dbReference type="EMBL" id="KAL0438652.1"/>
    </source>
</evidence>